<dbReference type="GO" id="GO:0016857">
    <property type="term" value="F:racemase and epimerase activity, acting on carbohydrates and derivatives"/>
    <property type="evidence" value="ECO:0007669"/>
    <property type="project" value="InterPro"/>
</dbReference>
<name>E0S055_BUTPB</name>
<evidence type="ECO:0000313" key="4">
    <source>
        <dbReference type="Proteomes" id="UP000001299"/>
    </source>
</evidence>
<dbReference type="eggNOG" id="COG0036">
    <property type="taxonomic scope" value="Bacteria"/>
</dbReference>
<sequence length="241" mass="27269">MGGTKKDFKLCASMMCADYGNLEREVKTLEEAGIDSFHIDIMDGRYVDNFAMSLYDMAYIAKVSTKPLDVHLMIEHPRRNIELFLKRLRPGDTVYIHPEAEYHPSTTLQKITDAKMHPGIAINPGTSVETIKEMLRIVDRVLVMAVNPGNASQVFLPYVGEKIEQLIKLRSKMKFELYWDGACGAERLLEYAPHGVDGFVLGTTLLFGKKTPYDEIISSAKRLNFDYLKNEAAVKCDSYMS</sequence>
<proteinExistence type="predicted"/>
<evidence type="ECO:0000256" key="1">
    <source>
        <dbReference type="ARBA" id="ARBA00022723"/>
    </source>
</evidence>
<dbReference type="PANTHER" id="PTHR11749">
    <property type="entry name" value="RIBULOSE-5-PHOSPHATE-3-EPIMERASE"/>
    <property type="match status" value="1"/>
</dbReference>
<dbReference type="PROSITE" id="PS01085">
    <property type="entry name" value="RIBUL_P_3_EPIMER_1"/>
    <property type="match status" value="1"/>
</dbReference>
<dbReference type="CDD" id="cd00429">
    <property type="entry name" value="RPE"/>
    <property type="match status" value="1"/>
</dbReference>
<dbReference type="STRING" id="515622.bpr_I0510"/>
<reference evidence="3 4" key="1">
    <citation type="journal article" date="2010" name="PLoS ONE">
        <title>The glycobiome of the rumen bacterium Butyrivibrio proteoclasticus B316(T) highlights adaptation to a polysaccharide-rich environment.</title>
        <authorList>
            <person name="Kelly W.J."/>
            <person name="Leahy S.C."/>
            <person name="Altermann E."/>
            <person name="Yeoman C.J."/>
            <person name="Dunne J.C."/>
            <person name="Kong Z."/>
            <person name="Pacheco D.M."/>
            <person name="Li D."/>
            <person name="Noel S.J."/>
            <person name="Moon C.D."/>
            <person name="Cookson A.L."/>
            <person name="Attwood G.T."/>
        </authorList>
    </citation>
    <scope>NUCLEOTIDE SEQUENCE [LARGE SCALE GENOMIC DNA]</scope>
    <source>
        <strain evidence="4">ATCC 51982 / DSM 14932 / B316</strain>
    </source>
</reference>
<evidence type="ECO:0000313" key="3">
    <source>
        <dbReference type="EMBL" id="ADL33256.1"/>
    </source>
</evidence>
<dbReference type="InterPro" id="IPR000056">
    <property type="entry name" value="Ribul_P_3_epim-like"/>
</dbReference>
<dbReference type="Gene3D" id="3.20.20.70">
    <property type="entry name" value="Aldolase class I"/>
    <property type="match status" value="1"/>
</dbReference>
<dbReference type="KEGG" id="bpb:bpr_I0510"/>
<dbReference type="SUPFAM" id="SSF51366">
    <property type="entry name" value="Ribulose-phoshate binding barrel"/>
    <property type="match status" value="1"/>
</dbReference>
<dbReference type="GO" id="GO:0005975">
    <property type="term" value="P:carbohydrate metabolic process"/>
    <property type="evidence" value="ECO:0007669"/>
    <property type="project" value="InterPro"/>
</dbReference>
<organism evidence="3 4">
    <name type="scientific">Butyrivibrio proteoclasticus (strain ATCC 51982 / DSM 14932 / B316)</name>
    <name type="common">Clostridium proteoclasticum</name>
    <dbReference type="NCBI Taxonomy" id="515622"/>
    <lineage>
        <taxon>Bacteria</taxon>
        <taxon>Bacillati</taxon>
        <taxon>Bacillota</taxon>
        <taxon>Clostridia</taxon>
        <taxon>Lachnospirales</taxon>
        <taxon>Lachnospiraceae</taxon>
        <taxon>Butyrivibrio</taxon>
    </lineage>
</organism>
<dbReference type="InterPro" id="IPR011060">
    <property type="entry name" value="RibuloseP-bd_barrel"/>
</dbReference>
<accession>E0S055</accession>
<dbReference type="AlphaFoldDB" id="E0S055"/>
<keyword evidence="1" id="KW-0479">Metal-binding</keyword>
<gene>
    <name evidence="3" type="ordered locus">bpr_I0510</name>
</gene>
<dbReference type="GO" id="GO:0046872">
    <property type="term" value="F:metal ion binding"/>
    <property type="evidence" value="ECO:0007669"/>
    <property type="project" value="UniProtKB-KW"/>
</dbReference>
<keyword evidence="4" id="KW-1185">Reference proteome</keyword>
<dbReference type="Proteomes" id="UP000001299">
    <property type="component" value="Chromosome 1"/>
</dbReference>
<dbReference type="Pfam" id="PF00834">
    <property type="entry name" value="Ribul_P_3_epim"/>
    <property type="match status" value="1"/>
</dbReference>
<protein>
    <submittedName>
        <fullName evidence="3">Ribulose-phosphate 3-epimerase family protein</fullName>
    </submittedName>
</protein>
<evidence type="ECO:0000256" key="2">
    <source>
        <dbReference type="ARBA" id="ARBA00023235"/>
    </source>
</evidence>
<keyword evidence="2" id="KW-0413">Isomerase</keyword>
<dbReference type="InterPro" id="IPR013785">
    <property type="entry name" value="Aldolase_TIM"/>
</dbReference>
<dbReference type="EMBL" id="CP001810">
    <property type="protein sequence ID" value="ADL33256.1"/>
    <property type="molecule type" value="Genomic_DNA"/>
</dbReference>
<dbReference type="RefSeq" id="WP_013279913.1">
    <property type="nucleotide sequence ID" value="NC_014387.1"/>
</dbReference>
<dbReference type="HOGENOM" id="CLU_054856_2_1_9"/>